<evidence type="ECO:0000256" key="1">
    <source>
        <dbReference type="SAM" id="SignalP"/>
    </source>
</evidence>
<organism evidence="2 3">
    <name type="scientific">Candidatus Coprenecus stercoravium</name>
    <dbReference type="NCBI Taxonomy" id="2840735"/>
    <lineage>
        <taxon>Bacteria</taxon>
        <taxon>Pseudomonadati</taxon>
        <taxon>Bacteroidota</taxon>
        <taxon>Bacteroidia</taxon>
        <taxon>Bacteroidales</taxon>
        <taxon>Rikenellaceae</taxon>
        <taxon>Rikenellaceae incertae sedis</taxon>
        <taxon>Candidatus Coprenecus</taxon>
    </lineage>
</organism>
<proteinExistence type="predicted"/>
<evidence type="ECO:0000313" key="3">
    <source>
        <dbReference type="Proteomes" id="UP000824115"/>
    </source>
</evidence>
<dbReference type="PROSITE" id="PS51257">
    <property type="entry name" value="PROKAR_LIPOPROTEIN"/>
    <property type="match status" value="1"/>
</dbReference>
<sequence>MSLRITTAAILTAWLCLAASCSSAPVFTTFPDKTGKQASFSLDMSDSTAVYALDLIGRFPKGRTQSRVALRIDITSPSGLKAGEEISLPAEYHSVKNAVCKQGDGRMETAATPTHYDISWRYRDNIRPSEYGIWTLTVSVPDKDDNILGTGVRLHKIQ</sequence>
<reference evidence="2" key="2">
    <citation type="submission" date="2021-04" db="EMBL/GenBank/DDBJ databases">
        <authorList>
            <person name="Gilroy R."/>
        </authorList>
    </citation>
    <scope>NUCLEOTIDE SEQUENCE</scope>
    <source>
        <strain evidence="2">Gambia16-554</strain>
    </source>
</reference>
<dbReference type="EMBL" id="DXAW01000080">
    <property type="protein sequence ID" value="HIZ85674.1"/>
    <property type="molecule type" value="Genomic_DNA"/>
</dbReference>
<reference evidence="2" key="1">
    <citation type="journal article" date="2021" name="PeerJ">
        <title>Extensive microbial diversity within the chicken gut microbiome revealed by metagenomics and culture.</title>
        <authorList>
            <person name="Gilroy R."/>
            <person name="Ravi A."/>
            <person name="Getino M."/>
            <person name="Pursley I."/>
            <person name="Horton D.L."/>
            <person name="Alikhan N.F."/>
            <person name="Baker D."/>
            <person name="Gharbi K."/>
            <person name="Hall N."/>
            <person name="Watson M."/>
            <person name="Adriaenssens E.M."/>
            <person name="Foster-Nyarko E."/>
            <person name="Jarju S."/>
            <person name="Secka A."/>
            <person name="Antonio M."/>
            <person name="Oren A."/>
            <person name="Chaudhuri R.R."/>
            <person name="La Ragione R."/>
            <person name="Hildebrand F."/>
            <person name="Pallen M.J."/>
        </authorList>
    </citation>
    <scope>NUCLEOTIDE SEQUENCE</scope>
    <source>
        <strain evidence="2">Gambia16-554</strain>
    </source>
</reference>
<name>A0A9D2GRJ9_9BACT</name>
<dbReference type="AlphaFoldDB" id="A0A9D2GRJ9"/>
<evidence type="ECO:0008006" key="4">
    <source>
        <dbReference type="Google" id="ProtNLM"/>
    </source>
</evidence>
<feature type="signal peptide" evidence="1">
    <location>
        <begin position="1"/>
        <end position="24"/>
    </location>
</feature>
<accession>A0A9D2GRJ9</accession>
<keyword evidence="1" id="KW-0732">Signal</keyword>
<protein>
    <recommendedName>
        <fullName evidence="4">DUF3859 domain-containing protein</fullName>
    </recommendedName>
</protein>
<comment type="caution">
    <text evidence="2">The sequence shown here is derived from an EMBL/GenBank/DDBJ whole genome shotgun (WGS) entry which is preliminary data.</text>
</comment>
<evidence type="ECO:0000313" key="2">
    <source>
        <dbReference type="EMBL" id="HIZ85674.1"/>
    </source>
</evidence>
<dbReference type="Proteomes" id="UP000824115">
    <property type="component" value="Unassembled WGS sequence"/>
</dbReference>
<feature type="chain" id="PRO_5039526401" description="DUF3859 domain-containing protein" evidence="1">
    <location>
        <begin position="25"/>
        <end position="158"/>
    </location>
</feature>
<gene>
    <name evidence="2" type="ORF">IAC04_04205</name>
</gene>